<dbReference type="Gene3D" id="1.10.3210.10">
    <property type="entry name" value="Hypothetical protein af1432"/>
    <property type="match status" value="1"/>
</dbReference>
<dbReference type="Proteomes" id="UP001466331">
    <property type="component" value="Unassembled WGS sequence"/>
</dbReference>
<feature type="transmembrane region" description="Helical" evidence="1">
    <location>
        <begin position="6"/>
        <end position="25"/>
    </location>
</feature>
<evidence type="ECO:0008006" key="4">
    <source>
        <dbReference type="Google" id="ProtNLM"/>
    </source>
</evidence>
<feature type="transmembrane region" description="Helical" evidence="1">
    <location>
        <begin position="144"/>
        <end position="164"/>
    </location>
</feature>
<dbReference type="Pfam" id="PF06541">
    <property type="entry name" value="ABC_trans_CmpB"/>
    <property type="match status" value="1"/>
</dbReference>
<feature type="transmembrane region" description="Helical" evidence="1">
    <location>
        <begin position="63"/>
        <end position="83"/>
    </location>
</feature>
<evidence type="ECO:0000313" key="2">
    <source>
        <dbReference type="EMBL" id="MEM5948129.1"/>
    </source>
</evidence>
<evidence type="ECO:0000256" key="1">
    <source>
        <dbReference type="SAM" id="Phobius"/>
    </source>
</evidence>
<keyword evidence="1" id="KW-0812">Transmembrane</keyword>
<proteinExistence type="predicted"/>
<dbReference type="SUPFAM" id="SSF109604">
    <property type="entry name" value="HD-domain/PDEase-like"/>
    <property type="match status" value="1"/>
</dbReference>
<keyword evidence="1" id="KW-0472">Membrane</keyword>
<comment type="caution">
    <text evidence="2">The sequence shown here is derived from an EMBL/GenBank/DDBJ whole genome shotgun (WGS) entry which is preliminary data.</text>
</comment>
<dbReference type="InterPro" id="IPR010540">
    <property type="entry name" value="CmpB_TMEM229"/>
</dbReference>
<accession>A0ABU9UBT9</accession>
<organism evidence="2 3">
    <name type="scientific">Rarispira pelagica</name>
    <dbReference type="NCBI Taxonomy" id="3141764"/>
    <lineage>
        <taxon>Bacteria</taxon>
        <taxon>Pseudomonadati</taxon>
        <taxon>Spirochaetota</taxon>
        <taxon>Spirochaetia</taxon>
        <taxon>Winmispirales</taxon>
        <taxon>Winmispiraceae</taxon>
        <taxon>Rarispira</taxon>
    </lineage>
</organism>
<dbReference type="RefSeq" id="WP_420069575.1">
    <property type="nucleotide sequence ID" value="NZ_JBCHKQ010000002.1"/>
</dbReference>
<name>A0ABU9UBT9_9SPIR</name>
<feature type="transmembrane region" description="Helical" evidence="1">
    <location>
        <begin position="104"/>
        <end position="124"/>
    </location>
</feature>
<evidence type="ECO:0000313" key="3">
    <source>
        <dbReference type="Proteomes" id="UP001466331"/>
    </source>
</evidence>
<dbReference type="EMBL" id="JBCHKQ010000002">
    <property type="protein sequence ID" value="MEM5948129.1"/>
    <property type="molecule type" value="Genomic_DNA"/>
</dbReference>
<reference evidence="2 3" key="1">
    <citation type="submission" date="2024-03" db="EMBL/GenBank/DDBJ databases">
        <title>Ignisphaera cupida sp. nov., a hyperthermophilic hydrolytic archaeon from a hot spring of Kamchatka, and proposal of Ignisphaeraceae fam. nov.</title>
        <authorList>
            <person name="Podosokorskaya O.A."/>
            <person name="Elcheninov A.G."/>
            <person name="Maltseva A.I."/>
            <person name="Zayulina K.S."/>
            <person name="Novikov A."/>
            <person name="Merkel A.Y."/>
        </authorList>
    </citation>
    <scope>NUCLEOTIDE SEQUENCE [LARGE SCALE GENOMIC DNA]</scope>
    <source>
        <strain evidence="2 3">38H-sp</strain>
    </source>
</reference>
<sequence length="401" mass="47026">MHELESLAFYFMLYSFLGWIIESAYRSITTKTLINSGSLYGPFIPIYGFGAVFILLVNDSLLFLPFGIRIFIFTLIATSLEYFTSYIIEKTFGLKFWDYSNFPLNINGRVCLLFSSFWAILSFAEIEIIQPFFTELLRSVQQDTALIILVLFYVYIAVDTVYSFKLYKRFASLIIELRKAVSVEKTTQVIKSILSNLSDMELARMLRPARAFGFLRKNLAELLKPARIDKNIIFAIRDSVNKKVFKTMDRQSRYGLYKEFRKLASEITETEKYRRIKSINHHGKSIYQHNLKVAWVSYLFARRMNLRLKETVQGALLHDYFFYDWKKWGAKQSSLPHGFSHPTISYKNAKKDFPYIGKIERDIIIRHMWPLTVIPPITREGYLVSFVDKYVAASEFVRSMR</sequence>
<keyword evidence="1" id="KW-1133">Transmembrane helix</keyword>
<feature type="transmembrane region" description="Helical" evidence="1">
    <location>
        <begin position="37"/>
        <end position="57"/>
    </location>
</feature>
<gene>
    <name evidence="2" type="ORF">WKV44_06205</name>
</gene>
<protein>
    <recommendedName>
        <fullName evidence="4">HD domain-containing protein</fullName>
    </recommendedName>
</protein>
<keyword evidence="3" id="KW-1185">Reference proteome</keyword>